<accession>A0ABP8BS64</accession>
<name>A0ABP8BS64_9ACTN</name>
<sequence length="132" mass="14632">MGGKDEATHTDAAENHGQRVSDRPCLEWFAVIHRHVLGLGHRRVPFRAAVDERVEAVAYVPVNALTRLGGQVFVEPELVIAGHRLEARWLMRRAALGTQIIKHVIESVQTGGKLPGRQLPKVETRLIDHDAG</sequence>
<comment type="caution">
    <text evidence="1">The sequence shown here is derived from an EMBL/GenBank/DDBJ whole genome shotgun (WGS) entry which is preliminary data.</text>
</comment>
<keyword evidence="2" id="KW-1185">Reference proteome</keyword>
<reference evidence="2" key="1">
    <citation type="journal article" date="2019" name="Int. J. Syst. Evol. Microbiol.">
        <title>The Global Catalogue of Microorganisms (GCM) 10K type strain sequencing project: providing services to taxonomists for standard genome sequencing and annotation.</title>
        <authorList>
            <consortium name="The Broad Institute Genomics Platform"/>
            <consortium name="The Broad Institute Genome Sequencing Center for Infectious Disease"/>
            <person name="Wu L."/>
            <person name="Ma J."/>
        </authorList>
    </citation>
    <scope>NUCLEOTIDE SEQUENCE [LARGE SCALE GENOMIC DNA]</scope>
    <source>
        <strain evidence="2">JCM 17440</strain>
    </source>
</reference>
<evidence type="ECO:0000313" key="1">
    <source>
        <dbReference type="EMBL" id="GAA4224251.1"/>
    </source>
</evidence>
<organism evidence="1 2">
    <name type="scientific">Actinomadura meridiana</name>
    <dbReference type="NCBI Taxonomy" id="559626"/>
    <lineage>
        <taxon>Bacteria</taxon>
        <taxon>Bacillati</taxon>
        <taxon>Actinomycetota</taxon>
        <taxon>Actinomycetes</taxon>
        <taxon>Streptosporangiales</taxon>
        <taxon>Thermomonosporaceae</taxon>
        <taxon>Actinomadura</taxon>
    </lineage>
</organism>
<protein>
    <submittedName>
        <fullName evidence="1">Uncharacterized protein</fullName>
    </submittedName>
</protein>
<evidence type="ECO:0000313" key="2">
    <source>
        <dbReference type="Proteomes" id="UP001501710"/>
    </source>
</evidence>
<proteinExistence type="predicted"/>
<dbReference type="Proteomes" id="UP001501710">
    <property type="component" value="Unassembled WGS sequence"/>
</dbReference>
<dbReference type="EMBL" id="BAABAS010000003">
    <property type="protein sequence ID" value="GAA4224251.1"/>
    <property type="molecule type" value="Genomic_DNA"/>
</dbReference>
<gene>
    <name evidence="1" type="ORF">GCM10022254_03250</name>
</gene>